<evidence type="ECO:0000256" key="1">
    <source>
        <dbReference type="ARBA" id="ARBA00004123"/>
    </source>
</evidence>
<keyword evidence="9" id="KW-0267">Excision nuclease</keyword>
<name>A0AAV2YKM8_9STRA</name>
<keyword evidence="9" id="KW-0228">DNA excision</keyword>
<proteinExistence type="inferred from homology"/>
<keyword evidence="9" id="KW-0269">Exonuclease</keyword>
<dbReference type="InterPro" id="IPR006085">
    <property type="entry name" value="XPG_DNA_repair_N"/>
</dbReference>
<feature type="region of interest" description="Disordered" evidence="10">
    <location>
        <begin position="533"/>
        <end position="630"/>
    </location>
</feature>
<dbReference type="GO" id="GO:0035312">
    <property type="term" value="F:5'-3' DNA exonuclease activity"/>
    <property type="evidence" value="ECO:0007669"/>
    <property type="project" value="UniProtKB-UniRule"/>
</dbReference>
<keyword evidence="9" id="KW-0460">Magnesium</keyword>
<dbReference type="GO" id="GO:0046872">
    <property type="term" value="F:metal ion binding"/>
    <property type="evidence" value="ECO:0007669"/>
    <property type="project" value="UniProtKB-UniRule"/>
</dbReference>
<evidence type="ECO:0000256" key="7">
    <source>
        <dbReference type="ARBA" id="ARBA00023204"/>
    </source>
</evidence>
<dbReference type="InterPro" id="IPR036279">
    <property type="entry name" value="5-3_exonuclease_C_sf"/>
</dbReference>
<dbReference type="AlphaFoldDB" id="A0AAV2YKM8"/>
<evidence type="ECO:0000256" key="5">
    <source>
        <dbReference type="ARBA" id="ARBA00022801"/>
    </source>
</evidence>
<dbReference type="SMART" id="SM00485">
    <property type="entry name" value="XPGN"/>
    <property type="match status" value="1"/>
</dbReference>
<organism evidence="13 14">
    <name type="scientific">Lagenidium giganteum</name>
    <dbReference type="NCBI Taxonomy" id="4803"/>
    <lineage>
        <taxon>Eukaryota</taxon>
        <taxon>Sar</taxon>
        <taxon>Stramenopiles</taxon>
        <taxon>Oomycota</taxon>
        <taxon>Peronosporomycetes</taxon>
        <taxon>Pythiales</taxon>
        <taxon>Pythiaceae</taxon>
    </lineage>
</organism>
<dbReference type="InterPro" id="IPR044752">
    <property type="entry name" value="PIN-like_EXO1"/>
</dbReference>
<comment type="subcellular location">
    <subcellularLocation>
        <location evidence="1 9">Nucleus</location>
    </subcellularLocation>
</comment>
<keyword evidence="14" id="KW-1185">Reference proteome</keyword>
<dbReference type="EMBL" id="DAKRPA010000238">
    <property type="protein sequence ID" value="DAZ94681.1"/>
    <property type="molecule type" value="Genomic_DNA"/>
</dbReference>
<feature type="domain" description="XPG-I" evidence="11">
    <location>
        <begin position="149"/>
        <end position="233"/>
    </location>
</feature>
<evidence type="ECO:0000313" key="14">
    <source>
        <dbReference type="Proteomes" id="UP001146120"/>
    </source>
</evidence>
<feature type="compositionally biased region" description="Polar residues" evidence="10">
    <location>
        <begin position="550"/>
        <end position="571"/>
    </location>
</feature>
<dbReference type="SMART" id="SM00484">
    <property type="entry name" value="XPGI"/>
    <property type="match status" value="1"/>
</dbReference>
<keyword evidence="5 9" id="KW-0378">Hydrolase</keyword>
<keyword evidence="7 9" id="KW-0234">DNA repair</keyword>
<reference evidence="13" key="2">
    <citation type="journal article" date="2023" name="Microbiol Resour">
        <title>Decontamination and Annotation of the Draft Genome Sequence of the Oomycete Lagenidium giganteum ARSEF 373.</title>
        <authorList>
            <person name="Morgan W.R."/>
            <person name="Tartar A."/>
        </authorList>
    </citation>
    <scope>NUCLEOTIDE SEQUENCE</scope>
    <source>
        <strain evidence="13">ARSEF 373</strain>
    </source>
</reference>
<keyword evidence="2" id="KW-0597">Phosphoprotein</keyword>
<evidence type="ECO:0000313" key="13">
    <source>
        <dbReference type="EMBL" id="DAZ94681.1"/>
    </source>
</evidence>
<accession>A0AAV2YKM8</accession>
<comment type="similarity">
    <text evidence="9">Belongs to the XPG/RAD2 endonuclease family. EXO1 subfamily.</text>
</comment>
<dbReference type="Proteomes" id="UP001146120">
    <property type="component" value="Unassembled WGS sequence"/>
</dbReference>
<keyword evidence="3 9" id="KW-0540">Nuclease</keyword>
<dbReference type="InterPro" id="IPR006084">
    <property type="entry name" value="XPG/Rad2"/>
</dbReference>
<dbReference type="GO" id="GO:0005634">
    <property type="term" value="C:nucleus"/>
    <property type="evidence" value="ECO:0007669"/>
    <property type="project" value="UniProtKB-SubCell"/>
</dbReference>
<comment type="caution">
    <text evidence="13">The sequence shown here is derived from an EMBL/GenBank/DDBJ whole genome shotgun (WGS) entry which is preliminary data.</text>
</comment>
<feature type="domain" description="XPG N-terminal" evidence="12">
    <location>
        <begin position="1"/>
        <end position="100"/>
    </location>
</feature>
<evidence type="ECO:0000256" key="8">
    <source>
        <dbReference type="ARBA" id="ARBA00023242"/>
    </source>
</evidence>
<dbReference type="SUPFAM" id="SSF88723">
    <property type="entry name" value="PIN domain-like"/>
    <property type="match status" value="1"/>
</dbReference>
<sequence>MGIDGFLRQLKEVTEPTHLKSYSGQTVVVDALSWLHKACYGCALEIATGRDTDNYVRYMLRKVDLLKACGIEQVILVFDGQRLPMKAATHEKRQDAKEENRIKARQSMSELKGLRGEARQAELSKAYTHFQRSVSITPEIVSRVMMALRDQNVAFVVAPFEADAQMVWMCKSGLASAIVTEDSDVFVYCIASGVDVPVLFKLDDAGMVQALSRSILRAKTETSSTQYLRKLHLLASPDKESVRMFVQFCVLSGCDFIDSLPNLGIVTALKHVYNFRGAPAHLRVSRILSKLTSCGTKVPTDFLERLRQVESIFFHHVVFNPRTGSCEFLNDASHSNCFPDVFQLVQTSFGMASTDSEAPQVDLHSPTLLTTSFLGKIPSRDVSQQIYVGEMCARNLRPVAEQQPGIMEPATRRFVPRSVRCQSAEELVPYIPSPRRQHQRQRDDTDNNHGNTHTMNDDDEVLLEDSVHRNSTVSALKVVSVRLQMAQARNKSSSLQDILHMYNKKEATTDTTNGKKSFGFLDEMQATPVLQKGTFSSGLLGRNRGRDLPTDSSSRGNAQRGRTLSPATSPWITPPSAKKFKADEPTRSQPSNTPASSAKKKLPASKTPQGATLLHFFGRKTSSKLDQNCR</sequence>
<comment type="function">
    <text evidence="9">5'-&gt;3' double-stranded DNA exonuclease which may also possess a cryptic 3'-&gt;5' double-stranded DNA exonuclease activity. Functions in DNA mismatch repair.</text>
</comment>
<keyword evidence="4 9" id="KW-0227">DNA damage</keyword>
<dbReference type="SUPFAM" id="SSF47807">
    <property type="entry name" value="5' to 3' exonuclease, C-terminal subdomain"/>
    <property type="match status" value="1"/>
</dbReference>
<dbReference type="Gene3D" id="3.40.50.1010">
    <property type="entry name" value="5'-nuclease"/>
    <property type="match status" value="1"/>
</dbReference>
<dbReference type="InterPro" id="IPR029060">
    <property type="entry name" value="PIN-like_dom_sf"/>
</dbReference>
<dbReference type="GO" id="GO:0006281">
    <property type="term" value="P:DNA repair"/>
    <property type="evidence" value="ECO:0007669"/>
    <property type="project" value="UniProtKB-UniRule"/>
</dbReference>
<keyword evidence="6" id="KW-0496">Mitochondrion</keyword>
<comment type="cofactor">
    <cofactor evidence="9">
        <name>Mg(2+)</name>
        <dbReference type="ChEBI" id="CHEBI:18420"/>
    </cofactor>
    <text evidence="9">Binds 2 magnesium ions per subunit. They probably participate in the reaction catalyzed by the enzyme. May bind an additional third magnesium ion after substrate binding.</text>
</comment>
<dbReference type="Pfam" id="PF00867">
    <property type="entry name" value="XPG_I"/>
    <property type="match status" value="1"/>
</dbReference>
<dbReference type="InterPro" id="IPR006086">
    <property type="entry name" value="XPG-I_dom"/>
</dbReference>
<evidence type="ECO:0000256" key="3">
    <source>
        <dbReference type="ARBA" id="ARBA00022722"/>
    </source>
</evidence>
<dbReference type="Gene3D" id="1.10.150.20">
    <property type="entry name" value="5' to 3' exonuclease, C-terminal subdomain"/>
    <property type="match status" value="1"/>
</dbReference>
<evidence type="ECO:0000256" key="6">
    <source>
        <dbReference type="ARBA" id="ARBA00023128"/>
    </source>
</evidence>
<keyword evidence="9" id="KW-0479">Metal-binding</keyword>
<evidence type="ECO:0000259" key="12">
    <source>
        <dbReference type="SMART" id="SM00485"/>
    </source>
</evidence>
<evidence type="ECO:0000256" key="10">
    <source>
        <dbReference type="SAM" id="MobiDB-lite"/>
    </source>
</evidence>
<dbReference type="Pfam" id="PF00752">
    <property type="entry name" value="XPG_N"/>
    <property type="match status" value="1"/>
</dbReference>
<keyword evidence="9" id="KW-0238">DNA-binding</keyword>
<keyword evidence="8 9" id="KW-0539">Nucleus</keyword>
<protein>
    <recommendedName>
        <fullName evidence="9">Exonuclease 1</fullName>
        <ecNumber evidence="9">3.1.-.-</ecNumber>
    </recommendedName>
</protein>
<evidence type="ECO:0000256" key="4">
    <source>
        <dbReference type="ARBA" id="ARBA00022763"/>
    </source>
</evidence>
<evidence type="ECO:0000256" key="2">
    <source>
        <dbReference type="ARBA" id="ARBA00022553"/>
    </source>
</evidence>
<dbReference type="GO" id="GO:0003677">
    <property type="term" value="F:DNA binding"/>
    <property type="evidence" value="ECO:0007669"/>
    <property type="project" value="UniProtKB-UniRule"/>
</dbReference>
<dbReference type="GO" id="GO:0017108">
    <property type="term" value="F:5'-flap endonuclease activity"/>
    <property type="evidence" value="ECO:0007669"/>
    <property type="project" value="TreeGrafter"/>
</dbReference>
<feature type="region of interest" description="Disordered" evidence="10">
    <location>
        <begin position="425"/>
        <end position="457"/>
    </location>
</feature>
<dbReference type="PANTHER" id="PTHR11081:SF8">
    <property type="entry name" value="EXONUCLEASE 1"/>
    <property type="match status" value="1"/>
</dbReference>
<dbReference type="PRINTS" id="PR00853">
    <property type="entry name" value="XPGRADSUPER"/>
</dbReference>
<dbReference type="EC" id="3.1.-.-" evidence="9"/>
<dbReference type="CDD" id="cd09857">
    <property type="entry name" value="PIN_EXO1"/>
    <property type="match status" value="1"/>
</dbReference>
<evidence type="ECO:0000256" key="9">
    <source>
        <dbReference type="RuleBase" id="RU910737"/>
    </source>
</evidence>
<dbReference type="FunFam" id="3.40.50.1010:FF:000002">
    <property type="entry name" value="Exonuclease 1, putative"/>
    <property type="match status" value="1"/>
</dbReference>
<evidence type="ECO:0000259" key="11">
    <source>
        <dbReference type="SMART" id="SM00484"/>
    </source>
</evidence>
<dbReference type="PANTHER" id="PTHR11081">
    <property type="entry name" value="FLAP ENDONUCLEASE FAMILY MEMBER"/>
    <property type="match status" value="1"/>
</dbReference>
<dbReference type="CDD" id="cd09901">
    <property type="entry name" value="H3TH_FEN1-like"/>
    <property type="match status" value="1"/>
</dbReference>
<gene>
    <name evidence="13" type="ORF">N0F65_002390</name>
</gene>
<reference evidence="13" key="1">
    <citation type="submission" date="2022-11" db="EMBL/GenBank/DDBJ databases">
        <authorList>
            <person name="Morgan W.R."/>
            <person name="Tartar A."/>
        </authorList>
    </citation>
    <scope>NUCLEOTIDE SEQUENCE</scope>
    <source>
        <strain evidence="13">ARSEF 373</strain>
    </source>
</reference>